<dbReference type="AlphaFoldDB" id="A0A6G0XN44"/>
<comment type="caution">
    <text evidence="1">The sequence shown here is derived from an EMBL/GenBank/DDBJ whole genome shotgun (WGS) entry which is preliminary data.</text>
</comment>
<protein>
    <submittedName>
        <fullName evidence="1">Uncharacterized protein</fullName>
    </submittedName>
</protein>
<gene>
    <name evidence="1" type="ORF">Ae201684_003080</name>
</gene>
<organism evidence="1 2">
    <name type="scientific">Aphanomyces euteiches</name>
    <dbReference type="NCBI Taxonomy" id="100861"/>
    <lineage>
        <taxon>Eukaryota</taxon>
        <taxon>Sar</taxon>
        <taxon>Stramenopiles</taxon>
        <taxon>Oomycota</taxon>
        <taxon>Saprolegniomycetes</taxon>
        <taxon>Saprolegniales</taxon>
        <taxon>Verrucalvaceae</taxon>
        <taxon>Aphanomyces</taxon>
    </lineage>
</organism>
<evidence type="ECO:0000313" key="2">
    <source>
        <dbReference type="Proteomes" id="UP000481153"/>
    </source>
</evidence>
<evidence type="ECO:0000313" key="1">
    <source>
        <dbReference type="EMBL" id="KAF0741891.1"/>
    </source>
</evidence>
<sequence>MGESPNYKKVHAAADAVDARASLDVHNCTCLVDWDRKRPSECLGGVRPRLGRRMFQSAPWTLLSKFLMRPPSFSCGQLLEYNARWEGFSTTSNDVYTVDGMGLHASTATVSGGCRQSFKLCRLHGYGSVGRAHRVV</sequence>
<reference evidence="1 2" key="1">
    <citation type="submission" date="2019-07" db="EMBL/GenBank/DDBJ databases">
        <title>Genomics analysis of Aphanomyces spp. identifies a new class of oomycete effector associated with host adaptation.</title>
        <authorList>
            <person name="Gaulin E."/>
        </authorList>
    </citation>
    <scope>NUCLEOTIDE SEQUENCE [LARGE SCALE GENOMIC DNA]</scope>
    <source>
        <strain evidence="1 2">ATCC 201684</strain>
    </source>
</reference>
<accession>A0A6G0XN44</accession>
<dbReference type="Proteomes" id="UP000481153">
    <property type="component" value="Unassembled WGS sequence"/>
</dbReference>
<dbReference type="EMBL" id="VJMJ01000034">
    <property type="protein sequence ID" value="KAF0741891.1"/>
    <property type="molecule type" value="Genomic_DNA"/>
</dbReference>
<keyword evidence="2" id="KW-1185">Reference proteome</keyword>
<name>A0A6G0XN44_9STRA</name>
<proteinExistence type="predicted"/>